<evidence type="ECO:0008006" key="4">
    <source>
        <dbReference type="Google" id="ProtNLM"/>
    </source>
</evidence>
<dbReference type="Gene3D" id="2.160.20.20">
    <property type="match status" value="1"/>
</dbReference>
<evidence type="ECO:0000256" key="1">
    <source>
        <dbReference type="SAM" id="MobiDB-lite"/>
    </source>
</evidence>
<dbReference type="RefSeq" id="WP_263370107.1">
    <property type="nucleotide sequence ID" value="NZ_JAGSYD010000001.1"/>
</dbReference>
<dbReference type="EMBL" id="JBHSWI010000001">
    <property type="protein sequence ID" value="MFC6646439.1"/>
    <property type="molecule type" value="Genomic_DNA"/>
</dbReference>
<sequence length="509" mass="50461">MAGCATSNSVTSDPGNPGQATSLTLTPSATDFAFGDTASLKATLNTSVTQGSVEFTDKTTNQTVLTSFTGSTTSVPLLGSASTVDLQNLSAPIGAHLYSAKFDQVGNYKASTSGTVRVTIHAPNANCGLGGATVYAGGTVPAAGATITAASTDSSAVCASSSRSLTLTSPVITGTGATLFYNDGGTGAAVLAFSNNDQVLDGGVVTINGGSIVNNQPTGGAVMATGLPSMVVLKNVNTSTTMGTVVVAGGQSVLAGYAIGAARHGIVSLLGGSVTSQPFASAFSVPLFWVASGGQVQASGTTLVANGAVAELEGAASLNLTGVNLDMSHSTGFGVGPTDENGNTGTAQMSLSNSTFVLPATLNFGLFSVNGSAQITLSHNAPLSAQYLLEENILSTSGNYQLSLDGQTVTGGVELEGGNLSMSLANNSQWTGFVNPDRGTAALTLDAGSIWTLTYDCALTTLTDPAITATDVPNIVGNGHTLTYVASKNPALGGKTYTLAGGGTLKSAS</sequence>
<dbReference type="InterPro" id="IPR012332">
    <property type="entry name" value="Autotransporter_pectin_lyase_C"/>
</dbReference>
<dbReference type="Proteomes" id="UP001596391">
    <property type="component" value="Unassembled WGS sequence"/>
</dbReference>
<protein>
    <recommendedName>
        <fullName evidence="4">MBG domain-containing protein</fullName>
    </recommendedName>
</protein>
<keyword evidence="3" id="KW-1185">Reference proteome</keyword>
<feature type="region of interest" description="Disordered" evidence="1">
    <location>
        <begin position="1"/>
        <end position="21"/>
    </location>
</feature>
<evidence type="ECO:0000313" key="2">
    <source>
        <dbReference type="EMBL" id="MFC6646439.1"/>
    </source>
</evidence>
<name>A0ABW1ZAD4_9BACT</name>
<comment type="caution">
    <text evidence="2">The sequence shown here is derived from an EMBL/GenBank/DDBJ whole genome shotgun (WGS) entry which is preliminary data.</text>
</comment>
<proteinExistence type="predicted"/>
<organism evidence="2 3">
    <name type="scientific">Granulicella cerasi</name>
    <dbReference type="NCBI Taxonomy" id="741063"/>
    <lineage>
        <taxon>Bacteria</taxon>
        <taxon>Pseudomonadati</taxon>
        <taxon>Acidobacteriota</taxon>
        <taxon>Terriglobia</taxon>
        <taxon>Terriglobales</taxon>
        <taxon>Acidobacteriaceae</taxon>
        <taxon>Granulicella</taxon>
    </lineage>
</organism>
<reference evidence="3" key="1">
    <citation type="journal article" date="2019" name="Int. J. Syst. Evol. Microbiol.">
        <title>The Global Catalogue of Microorganisms (GCM) 10K type strain sequencing project: providing services to taxonomists for standard genome sequencing and annotation.</title>
        <authorList>
            <consortium name="The Broad Institute Genomics Platform"/>
            <consortium name="The Broad Institute Genome Sequencing Center for Infectious Disease"/>
            <person name="Wu L."/>
            <person name="Ma J."/>
        </authorList>
    </citation>
    <scope>NUCLEOTIDE SEQUENCE [LARGE SCALE GENOMIC DNA]</scope>
    <source>
        <strain evidence="3">CGMCC 1.16026</strain>
    </source>
</reference>
<gene>
    <name evidence="2" type="ORF">ACFQBQ_12755</name>
</gene>
<evidence type="ECO:0000313" key="3">
    <source>
        <dbReference type="Proteomes" id="UP001596391"/>
    </source>
</evidence>
<accession>A0ABW1ZAD4</accession>